<dbReference type="GO" id="GO:0004553">
    <property type="term" value="F:hydrolase activity, hydrolyzing O-glycosyl compounds"/>
    <property type="evidence" value="ECO:0007669"/>
    <property type="project" value="UniProtKB-ARBA"/>
</dbReference>
<protein>
    <recommendedName>
        <fullName evidence="1">GH15-like domain-containing protein</fullName>
    </recommendedName>
</protein>
<feature type="domain" description="GH15-like" evidence="1">
    <location>
        <begin position="2"/>
        <end position="155"/>
    </location>
</feature>
<dbReference type="Pfam" id="PF00723">
    <property type="entry name" value="Glyco_hydro_15"/>
    <property type="match status" value="1"/>
</dbReference>
<dbReference type="SUPFAM" id="SSF48208">
    <property type="entry name" value="Six-hairpin glycosidases"/>
    <property type="match status" value="1"/>
</dbReference>
<name>X0SK57_9ZZZZ</name>
<evidence type="ECO:0000313" key="2">
    <source>
        <dbReference type="EMBL" id="GAF75491.1"/>
    </source>
</evidence>
<gene>
    <name evidence="2" type="ORF">S01H1_15699</name>
</gene>
<feature type="non-terminal residue" evidence="2">
    <location>
        <position position="1"/>
    </location>
</feature>
<sequence length="171" mass="19657">RWRKVAQDIREEILNRGWNPEKRAFTQHYDTTALDASNLLMPLFGFLPITDERIISTIERTMEELGHNGLLRRYRTDETDDGLSGSEGAFLWCSFWLVRNLLRMGRLEEATALYQRLLGYGNHLGLFPEMVDSVSEEARGNFPQALTHLAVITTGLELTWAVEGEKSRDSR</sequence>
<dbReference type="AlphaFoldDB" id="X0SK57"/>
<dbReference type="EMBL" id="BARS01008208">
    <property type="protein sequence ID" value="GAF75491.1"/>
    <property type="molecule type" value="Genomic_DNA"/>
</dbReference>
<dbReference type="InterPro" id="IPR011613">
    <property type="entry name" value="GH15-like"/>
</dbReference>
<comment type="caution">
    <text evidence="2">The sequence shown here is derived from an EMBL/GenBank/DDBJ whole genome shotgun (WGS) entry which is preliminary data.</text>
</comment>
<dbReference type="PANTHER" id="PTHR31616">
    <property type="entry name" value="TREHALASE"/>
    <property type="match status" value="1"/>
</dbReference>
<reference evidence="2" key="1">
    <citation type="journal article" date="2014" name="Front. Microbiol.">
        <title>High frequency of phylogenetically diverse reductive dehalogenase-homologous genes in deep subseafloor sedimentary metagenomes.</title>
        <authorList>
            <person name="Kawai M."/>
            <person name="Futagami T."/>
            <person name="Toyoda A."/>
            <person name="Takaki Y."/>
            <person name="Nishi S."/>
            <person name="Hori S."/>
            <person name="Arai W."/>
            <person name="Tsubouchi T."/>
            <person name="Morono Y."/>
            <person name="Uchiyama I."/>
            <person name="Ito T."/>
            <person name="Fujiyama A."/>
            <person name="Inagaki F."/>
            <person name="Takami H."/>
        </authorList>
    </citation>
    <scope>NUCLEOTIDE SEQUENCE</scope>
    <source>
        <strain evidence="2">Expedition CK06-06</strain>
    </source>
</reference>
<dbReference type="InterPro" id="IPR008928">
    <property type="entry name" value="6-hairpin_glycosidase_sf"/>
</dbReference>
<organism evidence="2">
    <name type="scientific">marine sediment metagenome</name>
    <dbReference type="NCBI Taxonomy" id="412755"/>
    <lineage>
        <taxon>unclassified sequences</taxon>
        <taxon>metagenomes</taxon>
        <taxon>ecological metagenomes</taxon>
    </lineage>
</organism>
<dbReference type="PANTHER" id="PTHR31616:SF0">
    <property type="entry name" value="GLUCAN 1,4-ALPHA-GLUCOSIDASE"/>
    <property type="match status" value="1"/>
</dbReference>
<dbReference type="Gene3D" id="1.50.10.10">
    <property type="match status" value="1"/>
</dbReference>
<evidence type="ECO:0000259" key="1">
    <source>
        <dbReference type="Pfam" id="PF00723"/>
    </source>
</evidence>
<dbReference type="GO" id="GO:0005975">
    <property type="term" value="P:carbohydrate metabolic process"/>
    <property type="evidence" value="ECO:0007669"/>
    <property type="project" value="InterPro"/>
</dbReference>
<proteinExistence type="predicted"/>
<dbReference type="InterPro" id="IPR012341">
    <property type="entry name" value="6hp_glycosidase-like_sf"/>
</dbReference>
<accession>X0SK57</accession>